<dbReference type="EMBL" id="AP012279">
    <property type="protein sequence ID" value="BAL79625.1"/>
    <property type="molecule type" value="Genomic_DNA"/>
</dbReference>
<keyword evidence="4 6" id="KW-1133">Transmembrane helix</keyword>
<dbReference type="AlphaFoldDB" id="A0AAI8MJG3"/>
<name>A0AAI8MJG3_9BRAD</name>
<feature type="transmembrane region" description="Helical" evidence="6">
    <location>
        <begin position="39"/>
        <end position="56"/>
    </location>
</feature>
<dbReference type="PANTHER" id="PTHR33931">
    <property type="entry name" value="HOLIN-LIKE PROTEIN CIDA-RELATED"/>
    <property type="match status" value="1"/>
</dbReference>
<keyword evidence="3 6" id="KW-0812">Transmembrane</keyword>
<feature type="transmembrane region" description="Helical" evidence="6">
    <location>
        <begin position="101"/>
        <end position="127"/>
    </location>
</feature>
<dbReference type="GO" id="GO:0005886">
    <property type="term" value="C:plasma membrane"/>
    <property type="evidence" value="ECO:0007669"/>
    <property type="project" value="UniProtKB-SubCell"/>
</dbReference>
<evidence type="ECO:0000256" key="5">
    <source>
        <dbReference type="ARBA" id="ARBA00023136"/>
    </source>
</evidence>
<sequence>MTDTSLDAPVMLASLGLILLCQLIGEAVARGLGLPLPGPVLGLLLLLILLLVRDRLKWLALGPLDNNGVETASKGLLAHLSLLFVPAGVGVVQKLDLLASHGIAIVLVLALSVVVTLLATVLTFRLVSRLMKQQDVR</sequence>
<protein>
    <recommendedName>
        <fullName evidence="9">CidA/LrgA family protein</fullName>
    </recommendedName>
</protein>
<proteinExistence type="predicted"/>
<evidence type="ECO:0000256" key="2">
    <source>
        <dbReference type="ARBA" id="ARBA00022475"/>
    </source>
</evidence>
<dbReference type="Proteomes" id="UP000007886">
    <property type="component" value="Chromosome"/>
</dbReference>
<gene>
    <name evidence="7" type="ORF">S23_64430</name>
</gene>
<keyword evidence="5 6" id="KW-0472">Membrane</keyword>
<dbReference type="Pfam" id="PF03788">
    <property type="entry name" value="LrgA"/>
    <property type="match status" value="1"/>
</dbReference>
<reference evidence="7 8" key="1">
    <citation type="journal article" date="2012" name="Microbes Environ.">
        <title>Complete genome sequence of Bradyrhizobium sp. S23321: insights into symbiosis evolution in soil oligotrophs.</title>
        <authorList>
            <person name="Okubo T."/>
            <person name="Tsukui T."/>
            <person name="Maita H."/>
            <person name="Okamoto S."/>
            <person name="Oshima K."/>
            <person name="Fujisawa T."/>
            <person name="Saito A."/>
            <person name="Futamata H."/>
            <person name="Hattori R."/>
            <person name="Shimomura Y."/>
            <person name="Haruta S."/>
            <person name="Morimoto S."/>
            <person name="Wang Y."/>
            <person name="Sakai Y."/>
            <person name="Hattori M."/>
            <person name="Aizawa S."/>
            <person name="Nagashima K.V.P."/>
            <person name="Masuda S."/>
            <person name="Hattori T."/>
            <person name="Yamashita A."/>
            <person name="Bao Z."/>
            <person name="Hayatsu M."/>
            <person name="Kajiya-Kanegae H."/>
            <person name="Yoshinaga I."/>
            <person name="Sakamoto K."/>
            <person name="Toyota K."/>
            <person name="Nakao M."/>
            <person name="Kohara M."/>
            <person name="Anda M."/>
            <person name="Niwa R."/>
            <person name="Jung-Hwan P."/>
            <person name="Sameshima-Saito R."/>
            <person name="Tokuda S."/>
            <person name="Yamamoto S."/>
            <person name="Yamamoto S."/>
            <person name="Yokoyama T."/>
            <person name="Akutsu T."/>
            <person name="Nakamura Y."/>
            <person name="Nakahira-Yanaka Y."/>
            <person name="Takada Hoshino Y."/>
            <person name="Hirakawa H."/>
            <person name="Mitsui H."/>
            <person name="Terasawa K."/>
            <person name="Itakura M."/>
            <person name="Sato S."/>
            <person name="Ikeda-Ohtsubo W."/>
            <person name="Sakakura N."/>
            <person name="Kaminuma E."/>
            <person name="Minamisawa K."/>
        </authorList>
    </citation>
    <scope>NUCLEOTIDE SEQUENCE [LARGE SCALE GENOMIC DNA]</scope>
    <source>
        <strain evidence="7 8">S23321</strain>
    </source>
</reference>
<accession>A0AAI8MJG3</accession>
<dbReference type="InterPro" id="IPR005538">
    <property type="entry name" value="LrgA/CidA"/>
</dbReference>
<keyword evidence="2" id="KW-1003">Cell membrane</keyword>
<evidence type="ECO:0000256" key="6">
    <source>
        <dbReference type="SAM" id="Phobius"/>
    </source>
</evidence>
<dbReference type="PANTHER" id="PTHR33931:SF2">
    <property type="entry name" value="HOLIN-LIKE PROTEIN CIDA"/>
    <property type="match status" value="1"/>
</dbReference>
<dbReference type="KEGG" id="brs:S23_64430"/>
<evidence type="ECO:0000256" key="1">
    <source>
        <dbReference type="ARBA" id="ARBA00004651"/>
    </source>
</evidence>
<organism evidence="7 8">
    <name type="scientific">Bradyrhizobium cosmicum</name>
    <dbReference type="NCBI Taxonomy" id="1404864"/>
    <lineage>
        <taxon>Bacteria</taxon>
        <taxon>Pseudomonadati</taxon>
        <taxon>Pseudomonadota</taxon>
        <taxon>Alphaproteobacteria</taxon>
        <taxon>Hyphomicrobiales</taxon>
        <taxon>Nitrobacteraceae</taxon>
        <taxon>Bradyrhizobium</taxon>
    </lineage>
</organism>
<evidence type="ECO:0000313" key="8">
    <source>
        <dbReference type="Proteomes" id="UP000007886"/>
    </source>
</evidence>
<keyword evidence="8" id="KW-1185">Reference proteome</keyword>
<evidence type="ECO:0000256" key="4">
    <source>
        <dbReference type="ARBA" id="ARBA00022989"/>
    </source>
</evidence>
<comment type="subcellular location">
    <subcellularLocation>
        <location evidence="1">Cell membrane</location>
        <topology evidence="1">Multi-pass membrane protein</topology>
    </subcellularLocation>
</comment>
<evidence type="ECO:0000313" key="7">
    <source>
        <dbReference type="EMBL" id="BAL79625.1"/>
    </source>
</evidence>
<evidence type="ECO:0000256" key="3">
    <source>
        <dbReference type="ARBA" id="ARBA00022692"/>
    </source>
</evidence>
<evidence type="ECO:0008006" key="9">
    <source>
        <dbReference type="Google" id="ProtNLM"/>
    </source>
</evidence>
<feature type="transmembrane region" description="Helical" evidence="6">
    <location>
        <begin position="76"/>
        <end position="95"/>
    </location>
</feature>